<dbReference type="Proteomes" id="UP000887575">
    <property type="component" value="Unassembled WGS sequence"/>
</dbReference>
<protein>
    <recommendedName>
        <fullName evidence="3">LRRNT domain-containing protein</fullName>
    </recommendedName>
</protein>
<dbReference type="Gene3D" id="3.80.10.10">
    <property type="entry name" value="Ribonuclease Inhibitor"/>
    <property type="match status" value="1"/>
</dbReference>
<reference evidence="2" key="1">
    <citation type="submission" date="2024-02" db="UniProtKB">
        <authorList>
            <consortium name="WormBaseParasite"/>
        </authorList>
    </citation>
    <scope>IDENTIFICATION</scope>
</reference>
<keyword evidence="1" id="KW-1185">Reference proteome</keyword>
<dbReference type="WBParaSite" id="MBELARI_LOCUS8239">
    <property type="protein sequence ID" value="MBELARI_LOCUS8239"/>
    <property type="gene ID" value="MBELARI_LOCUS8239"/>
</dbReference>
<dbReference type="AlphaFoldDB" id="A0AAF3JBF6"/>
<name>A0AAF3JBF6_9BILA</name>
<dbReference type="SUPFAM" id="SSF52058">
    <property type="entry name" value="L domain-like"/>
    <property type="match status" value="1"/>
</dbReference>
<proteinExistence type="predicted"/>
<evidence type="ECO:0000313" key="1">
    <source>
        <dbReference type="Proteomes" id="UP000887575"/>
    </source>
</evidence>
<accession>A0AAF3JBF6</accession>
<evidence type="ECO:0000313" key="2">
    <source>
        <dbReference type="WBParaSite" id="MBELARI_LOCUS8239"/>
    </source>
</evidence>
<dbReference type="InterPro" id="IPR032675">
    <property type="entry name" value="LRR_dom_sf"/>
</dbReference>
<organism evidence="1 2">
    <name type="scientific">Mesorhabditis belari</name>
    <dbReference type="NCBI Taxonomy" id="2138241"/>
    <lineage>
        <taxon>Eukaryota</taxon>
        <taxon>Metazoa</taxon>
        <taxon>Ecdysozoa</taxon>
        <taxon>Nematoda</taxon>
        <taxon>Chromadorea</taxon>
        <taxon>Rhabditida</taxon>
        <taxon>Rhabditina</taxon>
        <taxon>Rhabditomorpha</taxon>
        <taxon>Rhabditoidea</taxon>
        <taxon>Rhabditidae</taxon>
        <taxon>Mesorhabditinae</taxon>
        <taxon>Mesorhabditis</taxon>
    </lineage>
</organism>
<sequence>MVACPEECECPDELSLHCHNVSTFDWNILSTARFESLQSLSITHSSMDDVSALPGLQLLEKLDLTGNKLKTLNVVAPL</sequence>
<evidence type="ECO:0008006" key="3">
    <source>
        <dbReference type="Google" id="ProtNLM"/>
    </source>
</evidence>